<feature type="binding site" evidence="4">
    <location>
        <position position="100"/>
    </location>
    <ligand>
        <name>Mg(2+)</name>
        <dbReference type="ChEBI" id="CHEBI:18420"/>
        <label>1</label>
        <note>catalytic</note>
    </ligand>
</feature>
<proteinExistence type="predicted"/>
<dbReference type="EMBL" id="FUYV01000015">
    <property type="protein sequence ID" value="SKC22036.1"/>
    <property type="molecule type" value="Genomic_DNA"/>
</dbReference>
<feature type="binding site" evidence="4">
    <location>
        <position position="97"/>
    </location>
    <ligand>
        <name>Mg(2+)</name>
        <dbReference type="ChEBI" id="CHEBI:18420"/>
        <label>1</label>
        <note>catalytic</note>
    </ligand>
</feature>
<keyword evidence="1 4" id="KW-0479">Metal-binding</keyword>
<dbReference type="InterPro" id="IPR000760">
    <property type="entry name" value="Inositol_monophosphatase-like"/>
</dbReference>
<name>A0A1T5HMZ1_9BACT</name>
<dbReference type="OrthoDB" id="9772456at2"/>
<dbReference type="GO" id="GO:0007165">
    <property type="term" value="P:signal transduction"/>
    <property type="evidence" value="ECO:0007669"/>
    <property type="project" value="TreeGrafter"/>
</dbReference>
<dbReference type="Proteomes" id="UP000191055">
    <property type="component" value="Unassembled WGS sequence"/>
</dbReference>
<evidence type="ECO:0000256" key="4">
    <source>
        <dbReference type="PIRSR" id="PIRSR600760-2"/>
    </source>
</evidence>
<keyword evidence="6" id="KW-1185">Reference proteome</keyword>
<feature type="binding site" evidence="4">
    <location>
        <position position="235"/>
    </location>
    <ligand>
        <name>Mg(2+)</name>
        <dbReference type="ChEBI" id="CHEBI:18420"/>
        <label>1</label>
        <note>catalytic</note>
    </ligand>
</feature>
<dbReference type="PROSITE" id="PS00629">
    <property type="entry name" value="IMP_1"/>
    <property type="match status" value="1"/>
</dbReference>
<feature type="binding site" evidence="4">
    <location>
        <position position="79"/>
    </location>
    <ligand>
        <name>Mg(2+)</name>
        <dbReference type="ChEBI" id="CHEBI:18420"/>
        <label>1</label>
        <note>catalytic</note>
    </ligand>
</feature>
<gene>
    <name evidence="5" type="ORF">SAMN03080601_02494</name>
</gene>
<dbReference type="Gene3D" id="3.30.540.10">
    <property type="entry name" value="Fructose-1,6-Bisphosphatase, subunit A, domain 1"/>
    <property type="match status" value="1"/>
</dbReference>
<dbReference type="Gene3D" id="3.40.190.80">
    <property type="match status" value="1"/>
</dbReference>
<reference evidence="5 6" key="1">
    <citation type="submission" date="2017-02" db="EMBL/GenBank/DDBJ databases">
        <authorList>
            <person name="Peterson S.W."/>
        </authorList>
    </citation>
    <scope>NUCLEOTIDE SEQUENCE [LARGE SCALE GENOMIC DNA]</scope>
    <source>
        <strain evidence="5 6">DSM 24412</strain>
    </source>
</reference>
<keyword evidence="2" id="KW-0378">Hydrolase</keyword>
<dbReference type="GO" id="GO:0006020">
    <property type="term" value="P:inositol metabolic process"/>
    <property type="evidence" value="ECO:0007669"/>
    <property type="project" value="TreeGrafter"/>
</dbReference>
<dbReference type="PRINTS" id="PR00377">
    <property type="entry name" value="IMPHPHTASES"/>
</dbReference>
<dbReference type="CDD" id="cd01637">
    <property type="entry name" value="IMPase_like"/>
    <property type="match status" value="1"/>
</dbReference>
<comment type="cofactor">
    <cofactor evidence="4">
        <name>Mg(2+)</name>
        <dbReference type="ChEBI" id="CHEBI:18420"/>
    </cofactor>
</comment>
<dbReference type="Pfam" id="PF00459">
    <property type="entry name" value="Inositol_P"/>
    <property type="match status" value="1"/>
</dbReference>
<dbReference type="InterPro" id="IPR020583">
    <property type="entry name" value="Inositol_monoP_metal-BS"/>
</dbReference>
<evidence type="ECO:0000256" key="1">
    <source>
        <dbReference type="ARBA" id="ARBA00022723"/>
    </source>
</evidence>
<dbReference type="AlphaFoldDB" id="A0A1T5HMZ1"/>
<accession>A0A1T5HMZ1</accession>
<dbReference type="PANTHER" id="PTHR20854">
    <property type="entry name" value="INOSITOL MONOPHOSPHATASE"/>
    <property type="match status" value="1"/>
</dbReference>
<evidence type="ECO:0000313" key="6">
    <source>
        <dbReference type="Proteomes" id="UP000191055"/>
    </source>
</evidence>
<dbReference type="PANTHER" id="PTHR20854:SF4">
    <property type="entry name" value="INOSITOL-1-MONOPHOSPHATASE-RELATED"/>
    <property type="match status" value="1"/>
</dbReference>
<feature type="binding site" evidence="4">
    <location>
        <position position="99"/>
    </location>
    <ligand>
        <name>Mg(2+)</name>
        <dbReference type="ChEBI" id="CHEBI:18420"/>
        <label>1</label>
        <note>catalytic</note>
    </ligand>
</feature>
<dbReference type="RefSeq" id="WP_079558204.1">
    <property type="nucleotide sequence ID" value="NZ_CP021904.1"/>
</dbReference>
<dbReference type="STRING" id="889453.SAMN03080601_02494"/>
<protein>
    <submittedName>
        <fullName evidence="5">Myo-inositol-1(Or 4)-monophosphatase</fullName>
    </submittedName>
</protein>
<keyword evidence="3 4" id="KW-0460">Magnesium</keyword>
<sequence>MNLTSGQLFLLKNSAIAAAYQAGIYISKQVDRKLNVGTKASGDSLASQVFTEVDMESQNIVSQVLEPTMDMFDIGFLAEESPDDGSRLVKDYVWCIDPLDGTLPFINRQHGYSVSIAMVRKDGFPIIGVVYDPLKQNLYHAHTGGGAFFNQKQLEIPDNNDEVLHLYSDRSFAEQDFFPMVVKKLEEHHQSTGCRKIELHTTAGGAMNACMVLQHANSCYFKFPKDEEGGGSFWDYAASACIFNEAGAISVDMFGSPLELNRRESTYMNHKGILYASSQRIAGVVMETFNSFPI</sequence>
<organism evidence="5 6">
    <name type="scientific">Alkalitalea saponilacus</name>
    <dbReference type="NCBI Taxonomy" id="889453"/>
    <lineage>
        <taxon>Bacteria</taxon>
        <taxon>Pseudomonadati</taxon>
        <taxon>Bacteroidota</taxon>
        <taxon>Bacteroidia</taxon>
        <taxon>Marinilabiliales</taxon>
        <taxon>Marinilabiliaceae</taxon>
        <taxon>Alkalitalea</taxon>
    </lineage>
</organism>
<dbReference type="GO" id="GO:0046872">
    <property type="term" value="F:metal ion binding"/>
    <property type="evidence" value="ECO:0007669"/>
    <property type="project" value="UniProtKB-KW"/>
</dbReference>
<dbReference type="KEGG" id="asx:CDL62_09570"/>
<evidence type="ECO:0000313" key="5">
    <source>
        <dbReference type="EMBL" id="SKC22036.1"/>
    </source>
</evidence>
<evidence type="ECO:0000256" key="2">
    <source>
        <dbReference type="ARBA" id="ARBA00022801"/>
    </source>
</evidence>
<dbReference type="SUPFAM" id="SSF56655">
    <property type="entry name" value="Carbohydrate phosphatase"/>
    <property type="match status" value="1"/>
</dbReference>
<dbReference type="GO" id="GO:0008934">
    <property type="term" value="F:inositol monophosphate 1-phosphatase activity"/>
    <property type="evidence" value="ECO:0007669"/>
    <property type="project" value="TreeGrafter"/>
</dbReference>
<evidence type="ECO:0000256" key="3">
    <source>
        <dbReference type="ARBA" id="ARBA00022842"/>
    </source>
</evidence>